<dbReference type="CDD" id="cd03131">
    <property type="entry name" value="GATase1_HTS"/>
    <property type="match status" value="1"/>
</dbReference>
<evidence type="ECO:0000313" key="7">
    <source>
        <dbReference type="EMBL" id="QBK31917.1"/>
    </source>
</evidence>
<keyword evidence="1 5" id="KW-0963">Cytoplasm</keyword>
<dbReference type="PIRSF" id="PIRSF000450">
    <property type="entry name" value="H_ser_succinyltr"/>
    <property type="match status" value="1"/>
</dbReference>
<feature type="binding site" evidence="5">
    <location>
        <position position="192"/>
    </location>
    <ligand>
        <name>substrate</name>
    </ligand>
</feature>
<dbReference type="OrthoDB" id="9772423at2"/>
<dbReference type="GeneID" id="90768762"/>
<dbReference type="InterPro" id="IPR005697">
    <property type="entry name" value="HST_MetA"/>
</dbReference>
<evidence type="ECO:0000256" key="4">
    <source>
        <dbReference type="ARBA" id="ARBA00023315"/>
    </source>
</evidence>
<evidence type="ECO:0000256" key="1">
    <source>
        <dbReference type="ARBA" id="ARBA00022490"/>
    </source>
</evidence>
<dbReference type="KEGG" id="rpod:E0E05_15755"/>
<dbReference type="SUPFAM" id="SSF52317">
    <property type="entry name" value="Class I glutamine amidotransferase-like"/>
    <property type="match status" value="1"/>
</dbReference>
<gene>
    <name evidence="5" type="primary">metAA</name>
    <name evidence="7" type="ORF">E0E05_15755</name>
</gene>
<dbReference type="Gene3D" id="3.40.50.880">
    <property type="match status" value="1"/>
</dbReference>
<dbReference type="NCBIfam" id="TIGR01001">
    <property type="entry name" value="metA"/>
    <property type="match status" value="1"/>
</dbReference>
<dbReference type="HAMAP" id="MF_00295">
    <property type="entry name" value="MetA_acyltransf"/>
    <property type="match status" value="1"/>
</dbReference>
<feature type="active site" description="Acyl-thioester intermediate" evidence="5 6">
    <location>
        <position position="142"/>
    </location>
</feature>
<dbReference type="UniPathway" id="UPA00051">
    <property type="reaction ID" value="UER00074"/>
</dbReference>
<dbReference type="Proteomes" id="UP000293719">
    <property type="component" value="Chromosome"/>
</dbReference>
<comment type="function">
    <text evidence="5">Transfers an acetyl group from acetyl-CoA to L-homoserine, forming acetyl-L-homoserine.</text>
</comment>
<keyword evidence="8" id="KW-1185">Reference proteome</keyword>
<organism evidence="7 8">
    <name type="scientific">Roseitalea porphyridii</name>
    <dbReference type="NCBI Taxonomy" id="1852022"/>
    <lineage>
        <taxon>Bacteria</taxon>
        <taxon>Pseudomonadati</taxon>
        <taxon>Pseudomonadota</taxon>
        <taxon>Alphaproteobacteria</taxon>
        <taxon>Hyphomicrobiales</taxon>
        <taxon>Ahrensiaceae</taxon>
        <taxon>Roseitalea</taxon>
    </lineage>
</organism>
<comment type="catalytic activity">
    <reaction evidence="5">
        <text>L-homoserine + acetyl-CoA = O-acetyl-L-homoserine + CoA</text>
        <dbReference type="Rhea" id="RHEA:13701"/>
        <dbReference type="ChEBI" id="CHEBI:57287"/>
        <dbReference type="ChEBI" id="CHEBI:57288"/>
        <dbReference type="ChEBI" id="CHEBI:57476"/>
        <dbReference type="ChEBI" id="CHEBI:57716"/>
        <dbReference type="EC" id="2.3.1.31"/>
    </reaction>
</comment>
<evidence type="ECO:0000313" key="8">
    <source>
        <dbReference type="Proteomes" id="UP000293719"/>
    </source>
</evidence>
<dbReference type="EMBL" id="CP036532">
    <property type="protein sequence ID" value="QBK31917.1"/>
    <property type="molecule type" value="Genomic_DNA"/>
</dbReference>
<comment type="subcellular location">
    <subcellularLocation>
        <location evidence="5">Cytoplasm</location>
    </subcellularLocation>
</comment>
<dbReference type="RefSeq" id="WP_131617565.1">
    <property type="nucleotide sequence ID" value="NZ_CP036532.1"/>
</dbReference>
<reference evidence="7 8" key="1">
    <citation type="journal article" date="2017" name="Int. J. Syst. Evol. Microbiol.">
        <title>Roseitalea porphyridii gen. nov., sp. nov., isolated from a red alga, and reclassification of Hoeflea suaedae Chung et al. 2013 as Pseudohoeflea suaedae gen. nov., comb. nov.</title>
        <authorList>
            <person name="Hyeon J.W."/>
            <person name="Jeong S.E."/>
            <person name="Baek K."/>
            <person name="Jeon C.O."/>
        </authorList>
    </citation>
    <scope>NUCLEOTIDE SEQUENCE [LARGE SCALE GENOMIC DNA]</scope>
    <source>
        <strain evidence="7 8">MA7-20</strain>
    </source>
</reference>
<evidence type="ECO:0000256" key="6">
    <source>
        <dbReference type="PIRSR" id="PIRSR000450-1"/>
    </source>
</evidence>
<keyword evidence="5" id="KW-0486">Methionine biosynthesis</keyword>
<comment type="caution">
    <text evidence="5">Lacks conserved residue(s) required for the propagation of feature annotation.</text>
</comment>
<dbReference type="GO" id="GO:0019281">
    <property type="term" value="P:L-methionine biosynthetic process from homoserine via O-succinyl-L-homoserine and cystathionine"/>
    <property type="evidence" value="ECO:0007669"/>
    <property type="project" value="InterPro"/>
</dbReference>
<feature type="site" description="Important for acyl-CoA specificity" evidence="5">
    <location>
        <position position="111"/>
    </location>
</feature>
<feature type="binding site" evidence="5">
    <location>
        <position position="249"/>
    </location>
    <ligand>
        <name>substrate</name>
    </ligand>
</feature>
<evidence type="ECO:0000256" key="2">
    <source>
        <dbReference type="ARBA" id="ARBA00022605"/>
    </source>
</evidence>
<dbReference type="GO" id="GO:0008899">
    <property type="term" value="F:homoserine O-succinyltransferase activity"/>
    <property type="evidence" value="ECO:0007669"/>
    <property type="project" value="UniProtKB-UniRule"/>
</dbReference>
<dbReference type="GO" id="GO:0005737">
    <property type="term" value="C:cytoplasm"/>
    <property type="evidence" value="ECO:0007669"/>
    <property type="project" value="UniProtKB-SubCell"/>
</dbReference>
<protein>
    <recommendedName>
        <fullName evidence="5">Homoserine O-acetyltransferase</fullName>
        <shortName evidence="5">HAT</shortName>
        <ecNumber evidence="5">2.3.1.31</ecNumber>
    </recommendedName>
    <alternativeName>
        <fullName evidence="5">Homoserine transacetylase</fullName>
        <shortName evidence="5">HTA</shortName>
    </alternativeName>
</protein>
<dbReference type="EC" id="2.3.1.31" evidence="5"/>
<dbReference type="PANTHER" id="PTHR20919">
    <property type="entry name" value="HOMOSERINE O-SUCCINYLTRANSFERASE"/>
    <property type="match status" value="1"/>
</dbReference>
<keyword evidence="3 5" id="KW-0808">Transferase</keyword>
<name>A0A4P6V342_9HYPH</name>
<feature type="active site" evidence="5">
    <location>
        <position position="237"/>
    </location>
</feature>
<keyword evidence="4 5" id="KW-0012">Acyltransferase</keyword>
<accession>A0A4P6V342</accession>
<feature type="active site" description="Proton acceptor" evidence="5">
    <location>
        <position position="235"/>
    </location>
</feature>
<dbReference type="PANTHER" id="PTHR20919:SF0">
    <property type="entry name" value="HOMOSERINE O-SUCCINYLTRANSFERASE"/>
    <property type="match status" value="1"/>
</dbReference>
<dbReference type="InterPro" id="IPR033752">
    <property type="entry name" value="MetA_family"/>
</dbReference>
<feature type="site" description="Important for substrate specificity" evidence="5">
    <location>
        <position position="192"/>
    </location>
</feature>
<dbReference type="InterPro" id="IPR029062">
    <property type="entry name" value="Class_I_gatase-like"/>
</dbReference>
<proteinExistence type="inferred from homology"/>
<keyword evidence="2 5" id="KW-0028">Amino-acid biosynthesis</keyword>
<comment type="pathway">
    <text evidence="5">Amino-acid biosynthesis; L-methionine biosynthesis via de novo pathway; O-acetyl-L-homoserine from L-homoserine: step 1/1.</text>
</comment>
<comment type="similarity">
    <text evidence="5">Belongs to the MetA family.</text>
</comment>
<dbReference type="Pfam" id="PF04204">
    <property type="entry name" value="HTS"/>
    <property type="match status" value="1"/>
</dbReference>
<dbReference type="AlphaFoldDB" id="A0A4P6V342"/>
<evidence type="ECO:0000256" key="3">
    <source>
        <dbReference type="ARBA" id="ARBA00022679"/>
    </source>
</evidence>
<evidence type="ECO:0000256" key="5">
    <source>
        <dbReference type="HAMAP-Rule" id="MF_00295"/>
    </source>
</evidence>
<dbReference type="GO" id="GO:0004414">
    <property type="term" value="F:homoserine O-acetyltransferase activity"/>
    <property type="evidence" value="ECO:0007669"/>
    <property type="project" value="UniProtKB-EC"/>
</dbReference>
<sequence length="318" mass="36609">MPIRIPDALPARDTLQAEGVMIMDEKTATRQDIRPLQIGLLNLMPNKIKTETQIARLVGSTPLQVELTLVRIGNHRSRNTSEDHLISFYKTWEEVKDRKFDGFIITGAPIETLPFEDVTYWDELEAILDWTTTNVHSSFFICWGAMAAAWHFHRVPKHTLPRKAFGVYRHRNLNPASPYLAGFSDDFQISVSRWTEVRRNELPANGALEVLMESDQTGLCLLHEAFANRLYIFNHIEYDSTTLAEEYFRDVKSGVPIEVPHNYFPDDNPDKAPLNRWRSHAFLLFGNWINQVYQTTAYDLERIGEDRVKGDDAHHSAA</sequence>
<feature type="binding site" evidence="5">
    <location>
        <position position="163"/>
    </location>
    <ligand>
        <name>substrate</name>
    </ligand>
</feature>